<feature type="non-terminal residue" evidence="1">
    <location>
        <position position="1"/>
    </location>
</feature>
<accession>A0A7R8WME5</accession>
<sequence>NYRNVGQLLPNRLNSAPFPPAESVLYDTDSDSGLLTDSDYLLLHCAICHDRQREEEVPLPPTGGGRRASENDGVTGPSLGPLIGPLPWPIDRPSPGYRPHGIRYNLPANCGTAPCVRRRSQNVVIRQLQVSYFRRSKDSSVSVLTEF</sequence>
<name>A0A7R8WME5_9CRUS</name>
<organism evidence="1">
    <name type="scientific">Cyprideis torosa</name>
    <dbReference type="NCBI Taxonomy" id="163714"/>
    <lineage>
        <taxon>Eukaryota</taxon>
        <taxon>Metazoa</taxon>
        <taxon>Ecdysozoa</taxon>
        <taxon>Arthropoda</taxon>
        <taxon>Crustacea</taxon>
        <taxon>Oligostraca</taxon>
        <taxon>Ostracoda</taxon>
        <taxon>Podocopa</taxon>
        <taxon>Podocopida</taxon>
        <taxon>Cytherocopina</taxon>
        <taxon>Cytheroidea</taxon>
        <taxon>Cytherideidae</taxon>
        <taxon>Cyprideis</taxon>
    </lineage>
</organism>
<gene>
    <name evidence="1" type="ORF">CTOB1V02_LOCUS12268</name>
</gene>
<dbReference type="AlphaFoldDB" id="A0A7R8WME5"/>
<protein>
    <submittedName>
        <fullName evidence="1">Uncharacterized protein</fullName>
    </submittedName>
</protein>
<proteinExistence type="predicted"/>
<evidence type="ECO:0000313" key="1">
    <source>
        <dbReference type="EMBL" id="CAD7234452.1"/>
    </source>
</evidence>
<dbReference type="EMBL" id="OB668749">
    <property type="protein sequence ID" value="CAD7234452.1"/>
    <property type="molecule type" value="Genomic_DNA"/>
</dbReference>
<reference evidence="1" key="1">
    <citation type="submission" date="2020-11" db="EMBL/GenBank/DDBJ databases">
        <authorList>
            <person name="Tran Van P."/>
        </authorList>
    </citation>
    <scope>NUCLEOTIDE SEQUENCE</scope>
</reference>